<evidence type="ECO:0000256" key="3">
    <source>
        <dbReference type="ARBA" id="ARBA00022588"/>
    </source>
</evidence>
<dbReference type="Proteomes" id="UP000001554">
    <property type="component" value="Chromosome 2"/>
</dbReference>
<feature type="domain" description="CARD" evidence="6">
    <location>
        <begin position="51"/>
        <end position="141"/>
    </location>
</feature>
<evidence type="ECO:0000259" key="6">
    <source>
        <dbReference type="PROSITE" id="PS50209"/>
    </source>
</evidence>
<dbReference type="Pfam" id="PF05729">
    <property type="entry name" value="NACHT"/>
    <property type="match status" value="1"/>
</dbReference>
<dbReference type="SUPFAM" id="SSF47986">
    <property type="entry name" value="DEATH domain"/>
    <property type="match status" value="1"/>
</dbReference>
<dbReference type="Pfam" id="PF00619">
    <property type="entry name" value="CARD"/>
    <property type="match status" value="1"/>
</dbReference>
<evidence type="ECO:0000313" key="8">
    <source>
        <dbReference type="Proteomes" id="UP000001554"/>
    </source>
</evidence>
<dbReference type="Gene3D" id="3.40.50.300">
    <property type="entry name" value="P-loop containing nucleotide triphosphate hydrolases"/>
    <property type="match status" value="1"/>
</dbReference>
<dbReference type="SUPFAM" id="SSF52540">
    <property type="entry name" value="P-loop containing nucleoside triphosphate hydrolases"/>
    <property type="match status" value="1"/>
</dbReference>
<dbReference type="AlphaFoldDB" id="A0A9J7MCE5"/>
<dbReference type="GeneID" id="118431525"/>
<keyword evidence="4" id="KW-0391">Immunity</keyword>
<evidence type="ECO:0000259" key="7">
    <source>
        <dbReference type="PROSITE" id="PS50837"/>
    </source>
</evidence>
<dbReference type="PANTHER" id="PTHR46844:SF1">
    <property type="entry name" value="SLR5058 PROTEIN"/>
    <property type="match status" value="1"/>
</dbReference>
<gene>
    <name evidence="9" type="primary">LOC118431525</name>
</gene>
<reference evidence="9" key="3">
    <citation type="submission" date="2025-08" db="UniProtKB">
        <authorList>
            <consortium name="RefSeq"/>
        </authorList>
    </citation>
    <scope>IDENTIFICATION</scope>
</reference>
<evidence type="ECO:0000313" key="9">
    <source>
        <dbReference type="RefSeq" id="XP_035698662.1"/>
    </source>
</evidence>
<evidence type="ECO:0000256" key="5">
    <source>
        <dbReference type="SAM" id="MobiDB-lite"/>
    </source>
</evidence>
<dbReference type="CDD" id="cd01671">
    <property type="entry name" value="CARD"/>
    <property type="match status" value="1"/>
</dbReference>
<organism evidence="8 9">
    <name type="scientific">Branchiostoma floridae</name>
    <name type="common">Florida lancelet</name>
    <name type="synonym">Amphioxus</name>
    <dbReference type="NCBI Taxonomy" id="7739"/>
    <lineage>
        <taxon>Eukaryota</taxon>
        <taxon>Metazoa</taxon>
        <taxon>Chordata</taxon>
        <taxon>Cephalochordata</taxon>
        <taxon>Leptocardii</taxon>
        <taxon>Amphioxiformes</taxon>
        <taxon>Branchiostomatidae</taxon>
        <taxon>Branchiostoma</taxon>
    </lineage>
</organism>
<feature type="region of interest" description="Disordered" evidence="5">
    <location>
        <begin position="991"/>
        <end position="1025"/>
    </location>
</feature>
<evidence type="ECO:0000256" key="2">
    <source>
        <dbReference type="ARBA" id="ARBA00022490"/>
    </source>
</evidence>
<accession>A0A9J7MCE5</accession>
<proteinExistence type="predicted"/>
<dbReference type="RefSeq" id="XP_035698662.1">
    <property type="nucleotide sequence ID" value="XM_035842769.1"/>
</dbReference>
<dbReference type="InterPro" id="IPR001315">
    <property type="entry name" value="CARD"/>
</dbReference>
<keyword evidence="8" id="KW-1185">Reference proteome</keyword>
<comment type="subcellular location">
    <subcellularLocation>
        <location evidence="1">Cytoplasm</location>
    </subcellularLocation>
</comment>
<dbReference type="GO" id="GO:0045087">
    <property type="term" value="P:innate immune response"/>
    <property type="evidence" value="ECO:0007669"/>
    <property type="project" value="UniProtKB-KW"/>
</dbReference>
<reference evidence="8" key="2">
    <citation type="journal article" date="2020" name="Nat. Ecol. Evol.">
        <title>Deeply conserved synteny resolves early events in vertebrate evolution.</title>
        <authorList>
            <person name="Simakov O."/>
            <person name="Marletaz F."/>
            <person name="Yue J.X."/>
            <person name="O'Connell B."/>
            <person name="Jenkins J."/>
            <person name="Brandt A."/>
            <person name="Calef R."/>
            <person name="Tung C.H."/>
            <person name="Huang T.K."/>
            <person name="Schmutz J."/>
            <person name="Satoh N."/>
            <person name="Yu J.K."/>
            <person name="Putnam N.H."/>
            <person name="Green R.E."/>
            <person name="Rokhsar D.S."/>
        </authorList>
    </citation>
    <scope>NUCLEOTIDE SEQUENCE [LARGE SCALE GENOMIC DNA]</scope>
    <source>
        <strain evidence="8">S238N-H82</strain>
    </source>
</reference>
<evidence type="ECO:0000256" key="1">
    <source>
        <dbReference type="ARBA" id="ARBA00004496"/>
    </source>
</evidence>
<sequence>MEVKDLTQGVSQRQMKRLVEEVHDNQRAGTTSKVQKCADTSHSAERMRQDPSETIEDLIRNNYTLLRKRLQVEKLIPHFIVRRLLDFPEDKQVTMSKTTTPDKAEALLELLTQKGTCTPEEFVEILKKGDHRHVADQLKRTSTESKTTKRPSDVADDVIACLKDLYATEYAHVRPLPWCEDLNLHLGEVYTNLQLQRRDDRGHFQETDTIVSLADIYNTRADEGSQGNVRSGVRKIRVEGDPGIGKSCSCQKLAYDWSCGKLDRFKVVFFLEMRHLTGKVKDEIFEQLLPKDTKTTPGQLWSYIQENQDDVLFILDGLDELSQTAREVTDVVDLIQGKILRNCHVLATSRPYQCVKDLEKCHQFYKIVGYSEENSKEFIHKYFCESPESASKLIKQLQSNSSLLRIVINPLNNVLICVVWEENNKEMPSSKDELYEMIVHSVAKRFCTKTNITMEGDKRPPVIEEALKDLEKLSWEGLEQEQLQFKIDEIAKKYGTTADNMLNMGLLTRDYSFSRIKRTCYCAFLHKTFQEYLAARYISGLIIDRSSREEGMKCVCRLFGMSDAAVVNSKLIVTCYREYREVQNWLLLILGENSRPLFEKFAEELSKAQTDEDRELLSSLCTMWLGTTFAGGKMAEIVATCMSHHATNKLDDFGFNGEDLRFYPDDRAYWCVGLAHVLTCQKKLPTSHGTSFIRHLTIDCDLLDAAQEKLGVLENALSDYDAMRSVTLLGIENVDPCSLLRTYIPRCGTESVIIRSKGGVMTLLLLSMLEQLLSVPRIEHVNAHVQSTWVMNIGNNLGERDIGFSFDRLLARLVESHTCLRSLKLGISSCMALLCTDSGAKIFSNLTETLQSISEHTRLEVVEFELPGNENQHETFDAGPMVHTLTECVKKNQVLKTLRLWWGSEFDLFTPFNIYHGDCSDESLSSLCSAIRENRTLETLVVEGLFFHSECRAEMISDLVRNKPSNYKELSITLSVAVSIYVDDVEDISVDDDDDISDDHDTSEGTQNVCPSPEPNAGPGSSSLL</sequence>
<dbReference type="InterPro" id="IPR027417">
    <property type="entry name" value="P-loop_NTPase"/>
</dbReference>
<keyword evidence="2" id="KW-0963">Cytoplasm</keyword>
<feature type="domain" description="NACHT" evidence="7">
    <location>
        <begin position="234"/>
        <end position="351"/>
    </location>
</feature>
<dbReference type="OrthoDB" id="120976at2759"/>
<dbReference type="InterPro" id="IPR011029">
    <property type="entry name" value="DEATH-like_dom_sf"/>
</dbReference>
<dbReference type="GO" id="GO:0005737">
    <property type="term" value="C:cytoplasm"/>
    <property type="evidence" value="ECO:0007669"/>
    <property type="project" value="UniProtKB-SubCell"/>
</dbReference>
<dbReference type="PROSITE" id="PS50837">
    <property type="entry name" value="NACHT"/>
    <property type="match status" value="1"/>
</dbReference>
<dbReference type="Gene3D" id="1.10.533.10">
    <property type="entry name" value="Death Domain, Fas"/>
    <property type="match status" value="1"/>
</dbReference>
<dbReference type="PROSITE" id="PS50209">
    <property type="entry name" value="CARD"/>
    <property type="match status" value="1"/>
</dbReference>
<dbReference type="GO" id="GO:0042981">
    <property type="term" value="P:regulation of apoptotic process"/>
    <property type="evidence" value="ECO:0007669"/>
    <property type="project" value="InterPro"/>
</dbReference>
<keyword evidence="3" id="KW-0399">Innate immunity</keyword>
<evidence type="ECO:0000256" key="4">
    <source>
        <dbReference type="ARBA" id="ARBA00022859"/>
    </source>
</evidence>
<name>A0A9J7MCE5_BRAFL</name>
<dbReference type="KEGG" id="bfo:118431525"/>
<dbReference type="PANTHER" id="PTHR46844">
    <property type="entry name" value="SLR5058 PROTEIN"/>
    <property type="match status" value="1"/>
</dbReference>
<reference evidence="9" key="1">
    <citation type="journal article" date="2016" name="Genome Biol. Evol.">
        <title>Conserved non-coding elements in the most distant genera of cephalochordates: the Goldilocks principle.</title>
        <authorList>
            <person name="Yue J.X."/>
            <person name="Kozmikova I."/>
            <person name="Ono H."/>
            <person name="Nossa C.W."/>
            <person name="Kozmik Z."/>
            <person name="Putnam N.H."/>
            <person name="Yu J.K."/>
            <person name="Holland L.Z."/>
        </authorList>
    </citation>
    <scope>NUCLEOTIDE SEQUENCE</scope>
</reference>
<dbReference type="InterPro" id="IPR007111">
    <property type="entry name" value="NACHT_NTPase"/>
</dbReference>
<protein>
    <submittedName>
        <fullName evidence="9">NLR family CARD domain-containing protein 4-like</fullName>
    </submittedName>
</protein>